<feature type="region of interest" description="Disordered" evidence="1">
    <location>
        <begin position="189"/>
        <end position="208"/>
    </location>
</feature>
<evidence type="ECO:0000313" key="3">
    <source>
        <dbReference type="EMBL" id="OIQ95660.1"/>
    </source>
</evidence>
<dbReference type="EMBL" id="MLJW01000162">
    <property type="protein sequence ID" value="OIQ95660.1"/>
    <property type="molecule type" value="Genomic_DNA"/>
</dbReference>
<dbReference type="InterPro" id="IPR018637">
    <property type="entry name" value="DUF2059"/>
</dbReference>
<proteinExistence type="predicted"/>
<evidence type="ECO:0000256" key="1">
    <source>
        <dbReference type="SAM" id="MobiDB-lite"/>
    </source>
</evidence>
<comment type="caution">
    <text evidence="3">The sequence shown here is derived from an EMBL/GenBank/DDBJ whole genome shotgun (WGS) entry which is preliminary data.</text>
</comment>
<evidence type="ECO:0000259" key="2">
    <source>
        <dbReference type="Pfam" id="PF09832"/>
    </source>
</evidence>
<accession>A0A1J5RUA4</accession>
<name>A0A1J5RUA4_9ZZZZ</name>
<reference evidence="3" key="1">
    <citation type="submission" date="2016-10" db="EMBL/GenBank/DDBJ databases">
        <title>Sequence of Gallionella enrichment culture.</title>
        <authorList>
            <person name="Poehlein A."/>
            <person name="Muehling M."/>
            <person name="Daniel R."/>
        </authorList>
    </citation>
    <scope>NUCLEOTIDE SEQUENCE</scope>
</reference>
<dbReference type="Pfam" id="PF09832">
    <property type="entry name" value="DUF2059"/>
    <property type="match status" value="1"/>
</dbReference>
<feature type="domain" description="DUF2059" evidence="2">
    <location>
        <begin position="110"/>
        <end position="167"/>
    </location>
</feature>
<protein>
    <recommendedName>
        <fullName evidence="2">DUF2059 domain-containing protein</fullName>
    </recommendedName>
</protein>
<sequence length="208" mass="22248">MKTRLVVSLLALATAGFAAPAASTSAPAQASATPAPSVSAPSEASIKELLEVSHARSLIDSVNTQVEAMVRASMAQAEKEYPANPEATKILNGMVEKINGLLSQELSWSTMEPLYVRIYQQSFTQQEVDGLVAFYKTPVGDALVRKMPRVMQLAMVDVQQRVRDFMPKAQAISHETMAELKALDAKAAEAKKAAEAPKAPAAPEPAKK</sequence>
<dbReference type="AlphaFoldDB" id="A0A1J5RUA4"/>
<organism evidence="3">
    <name type="scientific">mine drainage metagenome</name>
    <dbReference type="NCBI Taxonomy" id="410659"/>
    <lineage>
        <taxon>unclassified sequences</taxon>
        <taxon>metagenomes</taxon>
        <taxon>ecological metagenomes</taxon>
    </lineage>
</organism>
<gene>
    <name evidence="3" type="ORF">GALL_223360</name>
</gene>